<dbReference type="GO" id="GO:0007009">
    <property type="term" value="P:plasma membrane organization"/>
    <property type="evidence" value="ECO:0007669"/>
    <property type="project" value="UniProtKB-ARBA"/>
</dbReference>
<comment type="caution">
    <text evidence="8">The sequence shown here is derived from an EMBL/GenBank/DDBJ whole genome shotgun (WGS) entry which is preliminary data.</text>
</comment>
<dbReference type="InterPro" id="IPR000535">
    <property type="entry name" value="MSP_dom"/>
</dbReference>
<evidence type="ECO:0000256" key="2">
    <source>
        <dbReference type="ARBA" id="ARBA00008932"/>
    </source>
</evidence>
<feature type="region of interest" description="Disordered" evidence="6">
    <location>
        <begin position="1"/>
        <end position="45"/>
    </location>
</feature>
<evidence type="ECO:0000313" key="9">
    <source>
        <dbReference type="Proteomes" id="UP000756921"/>
    </source>
</evidence>
<keyword evidence="4" id="KW-1133">Transmembrane helix</keyword>
<dbReference type="PANTHER" id="PTHR10809">
    <property type="entry name" value="VESICLE-ASSOCIATED MEMBRANE PROTEIN-ASSOCIATED PROTEIN"/>
    <property type="match status" value="1"/>
</dbReference>
<dbReference type="FunFam" id="2.60.40.10:FF:000813">
    <property type="entry name" value="Vesicle-associated protein 1-1"/>
    <property type="match status" value="1"/>
</dbReference>
<proteinExistence type="inferred from homology"/>
<comment type="subcellular location">
    <subcellularLocation>
        <location evidence="1">Endoplasmic reticulum membrane</location>
        <topology evidence="1">Single-pass type IV membrane protein</topology>
    </subcellularLocation>
</comment>
<accession>A0A9P6GNG9</accession>
<name>A0A9P6GNG9_9PLEO</name>
<sequence>MPRAGYVQLAPHTLAAPRSSQPQHPRIPRYHSLDLPSTHRTVPRPYQEYRLPPSCRTRLLTFTDYQPTAHTAPPTLHRASTMSVELDPPELGFKRPFQQEVTQTLKLKNHHSDPVAFKVKTTAPKQYCVRPNSGRIEPGDYVEVQILLQAMKEDPPPDAKCRDKFLVQSVLVTADKEFTNVASLWSHIEQTSKSSIQEKKIRVLFLPADGSTATPQTNGGTSHQESLLSSPSPEAVTPQRGSTQEPVGSVSRPAERPTDSKNLGGARESAYHPATSTGVAATVSAAASSVANAIPTSSEELRTQLADAKATISSLRQQVESGLRQRKTEPTQDTREQLQNAVAPQQAPGGVPIQYAALLSLLSFLLAYFLF</sequence>
<evidence type="ECO:0000256" key="4">
    <source>
        <dbReference type="ARBA" id="ARBA00022989"/>
    </source>
</evidence>
<evidence type="ECO:0000256" key="5">
    <source>
        <dbReference type="ARBA" id="ARBA00023136"/>
    </source>
</evidence>
<dbReference type="PANTHER" id="PTHR10809:SF6">
    <property type="entry name" value="AT11025P-RELATED"/>
    <property type="match status" value="1"/>
</dbReference>
<dbReference type="InterPro" id="IPR013783">
    <property type="entry name" value="Ig-like_fold"/>
</dbReference>
<reference evidence="8" key="1">
    <citation type="journal article" date="2020" name="Mol. Plant Microbe Interact.">
        <title>Genome Sequence of the Biocontrol Agent Coniothyrium minitans strain Conio (IMI 134523).</title>
        <authorList>
            <person name="Patel D."/>
            <person name="Shittu T.A."/>
            <person name="Baroncelli R."/>
            <person name="Muthumeenakshi S."/>
            <person name="Osborne T.H."/>
            <person name="Janganan T.K."/>
            <person name="Sreenivasaprasad S."/>
        </authorList>
    </citation>
    <scope>NUCLEOTIDE SEQUENCE</scope>
    <source>
        <strain evidence="8">Conio</strain>
    </source>
</reference>
<dbReference type="PROSITE" id="PS50202">
    <property type="entry name" value="MSP"/>
    <property type="match status" value="1"/>
</dbReference>
<dbReference type="GO" id="GO:0033149">
    <property type="term" value="F:FFAT motif binding"/>
    <property type="evidence" value="ECO:0007669"/>
    <property type="project" value="TreeGrafter"/>
</dbReference>
<protein>
    <submittedName>
        <fullName evidence="8">Integral er membrane protein</fullName>
    </submittedName>
</protein>
<dbReference type="OrthoDB" id="264603at2759"/>
<feature type="compositionally biased region" description="Polar residues" evidence="6">
    <location>
        <begin position="211"/>
        <end position="232"/>
    </location>
</feature>
<gene>
    <name evidence="8" type="ORF">PMIN01_03942</name>
</gene>
<keyword evidence="5" id="KW-0472">Membrane</keyword>
<feature type="region of interest" description="Disordered" evidence="6">
    <location>
        <begin position="211"/>
        <end position="274"/>
    </location>
</feature>
<dbReference type="SUPFAM" id="SSF49354">
    <property type="entry name" value="PapD-like"/>
    <property type="match status" value="1"/>
</dbReference>
<dbReference type="Gene3D" id="2.60.40.10">
    <property type="entry name" value="Immunoglobulins"/>
    <property type="match status" value="1"/>
</dbReference>
<keyword evidence="3" id="KW-0812">Transmembrane</keyword>
<dbReference type="GO" id="GO:0051685">
    <property type="term" value="P:maintenance of ER location"/>
    <property type="evidence" value="ECO:0007669"/>
    <property type="project" value="UniProtKB-ARBA"/>
</dbReference>
<dbReference type="GO" id="GO:0090158">
    <property type="term" value="P:endoplasmic reticulum membrane organization"/>
    <property type="evidence" value="ECO:0007669"/>
    <property type="project" value="TreeGrafter"/>
</dbReference>
<dbReference type="Pfam" id="PF00635">
    <property type="entry name" value="Motile_Sperm"/>
    <property type="match status" value="1"/>
</dbReference>
<dbReference type="EMBL" id="WJXW01000003">
    <property type="protein sequence ID" value="KAF9738659.1"/>
    <property type="molecule type" value="Genomic_DNA"/>
</dbReference>
<dbReference type="GO" id="GO:0140506">
    <property type="term" value="F:endoplasmic reticulum-autophagosome adaptor activity"/>
    <property type="evidence" value="ECO:0007669"/>
    <property type="project" value="UniProtKB-ARBA"/>
</dbReference>
<dbReference type="GO" id="GO:0005886">
    <property type="term" value="C:plasma membrane"/>
    <property type="evidence" value="ECO:0007669"/>
    <property type="project" value="TreeGrafter"/>
</dbReference>
<evidence type="ECO:0000256" key="3">
    <source>
        <dbReference type="ARBA" id="ARBA00022692"/>
    </source>
</evidence>
<feature type="domain" description="MSP" evidence="7">
    <location>
        <begin position="83"/>
        <end position="206"/>
    </location>
</feature>
<keyword evidence="9" id="KW-1185">Reference proteome</keyword>
<evidence type="ECO:0000256" key="1">
    <source>
        <dbReference type="ARBA" id="ARBA00004163"/>
    </source>
</evidence>
<evidence type="ECO:0000256" key="6">
    <source>
        <dbReference type="SAM" id="MobiDB-lite"/>
    </source>
</evidence>
<dbReference type="GO" id="GO:0061817">
    <property type="term" value="P:endoplasmic reticulum-plasma membrane tethering"/>
    <property type="evidence" value="ECO:0007669"/>
    <property type="project" value="UniProtKB-ARBA"/>
</dbReference>
<evidence type="ECO:0000313" key="8">
    <source>
        <dbReference type="EMBL" id="KAF9738659.1"/>
    </source>
</evidence>
<dbReference type="InterPro" id="IPR016763">
    <property type="entry name" value="VAP"/>
</dbReference>
<dbReference type="Proteomes" id="UP000756921">
    <property type="component" value="Unassembled WGS sequence"/>
</dbReference>
<dbReference type="GO" id="GO:0160214">
    <property type="term" value="F:endoplasmic reticulum-plasma membrane adaptor activity"/>
    <property type="evidence" value="ECO:0007669"/>
    <property type="project" value="UniProtKB-ARBA"/>
</dbReference>
<dbReference type="GO" id="GO:0001786">
    <property type="term" value="F:phosphatidylserine binding"/>
    <property type="evidence" value="ECO:0007669"/>
    <property type="project" value="UniProtKB-ARBA"/>
</dbReference>
<comment type="similarity">
    <text evidence="2">Belongs to the VAMP-associated protein (VAP) (TC 9.B.17) family.</text>
</comment>
<dbReference type="AlphaFoldDB" id="A0A9P6GNG9"/>
<dbReference type="InterPro" id="IPR008962">
    <property type="entry name" value="PapD-like_sf"/>
</dbReference>
<dbReference type="GO" id="GO:0061709">
    <property type="term" value="P:reticulophagy"/>
    <property type="evidence" value="ECO:0007669"/>
    <property type="project" value="UniProtKB-ARBA"/>
</dbReference>
<organism evidence="8 9">
    <name type="scientific">Paraphaeosphaeria minitans</name>
    <dbReference type="NCBI Taxonomy" id="565426"/>
    <lineage>
        <taxon>Eukaryota</taxon>
        <taxon>Fungi</taxon>
        <taxon>Dikarya</taxon>
        <taxon>Ascomycota</taxon>
        <taxon>Pezizomycotina</taxon>
        <taxon>Dothideomycetes</taxon>
        <taxon>Pleosporomycetidae</taxon>
        <taxon>Pleosporales</taxon>
        <taxon>Massarineae</taxon>
        <taxon>Didymosphaeriaceae</taxon>
        <taxon>Paraphaeosphaeria</taxon>
    </lineage>
</organism>
<evidence type="ECO:0000259" key="7">
    <source>
        <dbReference type="PROSITE" id="PS50202"/>
    </source>
</evidence>
<dbReference type="GO" id="GO:0035091">
    <property type="term" value="F:phosphatidylinositol binding"/>
    <property type="evidence" value="ECO:0007669"/>
    <property type="project" value="UniProtKB-ARBA"/>
</dbReference>
<dbReference type="GO" id="GO:0160219">
    <property type="term" value="C:cortical endoplasmic reticulum membrane"/>
    <property type="evidence" value="ECO:0007669"/>
    <property type="project" value="UniProtKB-ARBA"/>
</dbReference>
<dbReference type="GO" id="GO:1902647">
    <property type="term" value="P:negative regulation of 1-phosphatidyl-1D-myo-inositol 4,5-bisphosphate biosynthetic process"/>
    <property type="evidence" value="ECO:0007669"/>
    <property type="project" value="UniProtKB-ARBA"/>
</dbReference>